<dbReference type="PANTHER" id="PTHR30419:SF8">
    <property type="entry name" value="NITROGEN ASSIMILATION TRANSCRIPTIONAL ACTIVATOR-RELATED"/>
    <property type="match status" value="1"/>
</dbReference>
<keyword evidence="3" id="KW-0238">DNA-binding</keyword>
<evidence type="ECO:0000256" key="3">
    <source>
        <dbReference type="ARBA" id="ARBA00023125"/>
    </source>
</evidence>
<protein>
    <submittedName>
        <fullName evidence="6">LysR family transcriptional regulator</fullName>
    </submittedName>
</protein>
<accession>F7NNN2</accession>
<dbReference type="SUPFAM" id="SSF53850">
    <property type="entry name" value="Periplasmic binding protein-like II"/>
    <property type="match status" value="1"/>
</dbReference>
<dbReference type="Pfam" id="PF03466">
    <property type="entry name" value="LysR_substrate"/>
    <property type="match status" value="1"/>
</dbReference>
<comment type="caution">
    <text evidence="6">The sequence shown here is derived from an EMBL/GenBank/DDBJ whole genome shotgun (WGS) entry which is preliminary data.</text>
</comment>
<evidence type="ECO:0000256" key="2">
    <source>
        <dbReference type="ARBA" id="ARBA00023015"/>
    </source>
</evidence>
<dbReference type="CDD" id="cd05466">
    <property type="entry name" value="PBP2_LTTR_substrate"/>
    <property type="match status" value="1"/>
</dbReference>
<dbReference type="InterPro" id="IPR000847">
    <property type="entry name" value="LysR_HTH_N"/>
</dbReference>
<evidence type="ECO:0000256" key="4">
    <source>
        <dbReference type="ARBA" id="ARBA00023163"/>
    </source>
</evidence>
<comment type="similarity">
    <text evidence="1">Belongs to the LysR transcriptional regulatory family.</text>
</comment>
<keyword evidence="7" id="KW-1185">Reference proteome</keyword>
<gene>
    <name evidence="6" type="ORF">ALO_18617</name>
</gene>
<dbReference type="InterPro" id="IPR036388">
    <property type="entry name" value="WH-like_DNA-bd_sf"/>
</dbReference>
<dbReference type="PROSITE" id="PS50931">
    <property type="entry name" value="HTH_LYSR"/>
    <property type="match status" value="1"/>
</dbReference>
<dbReference type="Gene3D" id="3.40.190.290">
    <property type="match status" value="1"/>
</dbReference>
<dbReference type="GO" id="GO:0005829">
    <property type="term" value="C:cytosol"/>
    <property type="evidence" value="ECO:0007669"/>
    <property type="project" value="TreeGrafter"/>
</dbReference>
<organism evidence="6 7">
    <name type="scientific">Acetonema longum DSM 6540</name>
    <dbReference type="NCBI Taxonomy" id="1009370"/>
    <lineage>
        <taxon>Bacteria</taxon>
        <taxon>Bacillati</taxon>
        <taxon>Bacillota</taxon>
        <taxon>Negativicutes</taxon>
        <taxon>Acetonemataceae</taxon>
        <taxon>Acetonema</taxon>
    </lineage>
</organism>
<dbReference type="PRINTS" id="PR00039">
    <property type="entry name" value="HTHLYSR"/>
</dbReference>
<reference evidence="6 7" key="1">
    <citation type="journal article" date="2011" name="EMBO J.">
        <title>Structural diversity of bacterial flagellar motors.</title>
        <authorList>
            <person name="Chen S."/>
            <person name="Beeby M."/>
            <person name="Murphy G.E."/>
            <person name="Leadbetter J.R."/>
            <person name="Hendrixson D.R."/>
            <person name="Briegel A."/>
            <person name="Li Z."/>
            <person name="Shi J."/>
            <person name="Tocheva E.I."/>
            <person name="Muller A."/>
            <person name="Dobro M.J."/>
            <person name="Jensen G.J."/>
        </authorList>
    </citation>
    <scope>NUCLEOTIDE SEQUENCE [LARGE SCALE GENOMIC DNA]</scope>
    <source>
        <strain evidence="6 7">DSM 6540</strain>
    </source>
</reference>
<dbReference type="FunFam" id="1.10.10.10:FF:000001">
    <property type="entry name" value="LysR family transcriptional regulator"/>
    <property type="match status" value="1"/>
</dbReference>
<dbReference type="Gene3D" id="1.10.10.10">
    <property type="entry name" value="Winged helix-like DNA-binding domain superfamily/Winged helix DNA-binding domain"/>
    <property type="match status" value="1"/>
</dbReference>
<dbReference type="InterPro" id="IPR005119">
    <property type="entry name" value="LysR_subst-bd"/>
</dbReference>
<proteinExistence type="inferred from homology"/>
<evidence type="ECO:0000313" key="6">
    <source>
        <dbReference type="EMBL" id="EGO62352.1"/>
    </source>
</evidence>
<dbReference type="InterPro" id="IPR036390">
    <property type="entry name" value="WH_DNA-bd_sf"/>
</dbReference>
<evidence type="ECO:0000259" key="5">
    <source>
        <dbReference type="PROSITE" id="PS50931"/>
    </source>
</evidence>
<feature type="domain" description="HTH lysR-type" evidence="5">
    <location>
        <begin position="1"/>
        <end position="58"/>
    </location>
</feature>
<dbReference type="RefSeq" id="WP_004573516.1">
    <property type="nucleotide sequence ID" value="NZ_AFGF01000231.1"/>
</dbReference>
<dbReference type="InterPro" id="IPR050950">
    <property type="entry name" value="HTH-type_LysR_regulators"/>
</dbReference>
<dbReference type="AlphaFoldDB" id="F7NNN2"/>
<dbReference type="Proteomes" id="UP000003240">
    <property type="component" value="Unassembled WGS sequence"/>
</dbReference>
<dbReference type="Pfam" id="PF00126">
    <property type="entry name" value="HTH_1"/>
    <property type="match status" value="1"/>
</dbReference>
<name>F7NNN2_9FIRM</name>
<keyword evidence="2" id="KW-0805">Transcription regulation</keyword>
<dbReference type="SUPFAM" id="SSF46785">
    <property type="entry name" value="Winged helix' DNA-binding domain"/>
    <property type="match status" value="1"/>
</dbReference>
<dbReference type="EMBL" id="AFGF01000231">
    <property type="protein sequence ID" value="EGO62352.1"/>
    <property type="molecule type" value="Genomic_DNA"/>
</dbReference>
<dbReference type="GO" id="GO:0003677">
    <property type="term" value="F:DNA binding"/>
    <property type="evidence" value="ECO:0007669"/>
    <property type="project" value="UniProtKB-KW"/>
</dbReference>
<dbReference type="eggNOG" id="COG0583">
    <property type="taxonomic scope" value="Bacteria"/>
</dbReference>
<keyword evidence="4" id="KW-0804">Transcription</keyword>
<dbReference type="GO" id="GO:0003700">
    <property type="term" value="F:DNA-binding transcription factor activity"/>
    <property type="evidence" value="ECO:0007669"/>
    <property type="project" value="InterPro"/>
</dbReference>
<evidence type="ECO:0000256" key="1">
    <source>
        <dbReference type="ARBA" id="ARBA00009437"/>
    </source>
</evidence>
<dbReference type="STRING" id="1009370.ALO_18617"/>
<dbReference type="OrthoDB" id="1624015at2"/>
<sequence>MDLRQLKYFQLASQLNSISKAADQLHIAQPSVSIAIQKLEEELGVQLFNRSQRQITLNAEGRVFSKRVNDILASIDDSIREMKDLSKSPHGTINIGVPSMIGLSLFPHIFAQFQKQYPRFSLTAIEAGSVTIRNLVEQGHIDVGFITQSAAPSPAIIKAASPSALDTIPITTGQIYLCLYPGHPLTHLANIPFEQLSGQSFILLRKDTFNRQAILAECKKHHFTPQIIFSSSQVETIISLVELEIGITFLFDAIAKRYPAIQSFPLADPIYYQIALTWNRNRYLSNAAKTFVEFMSGVHFSV</sequence>
<dbReference type="PANTHER" id="PTHR30419">
    <property type="entry name" value="HTH-TYPE TRANSCRIPTIONAL REGULATOR YBHD"/>
    <property type="match status" value="1"/>
</dbReference>
<evidence type="ECO:0000313" key="7">
    <source>
        <dbReference type="Proteomes" id="UP000003240"/>
    </source>
</evidence>